<accession>A0A067QRB1</accession>
<sequence length="116" mass="13161">MITGRANFSFVAFNACLYALGGHNTTSSELTTEKYDPTENKWIKFPSMDAYSSDLNAEVMNDKIFVIGGYYEANNFGVKYFNDKENRWNPVTNVNVRRTLMSTCVIKNLPNASDYS</sequence>
<keyword evidence="1" id="KW-0880">Kelch repeat</keyword>
<evidence type="ECO:0000256" key="1">
    <source>
        <dbReference type="ARBA" id="ARBA00022441"/>
    </source>
</evidence>
<evidence type="ECO:0000313" key="3">
    <source>
        <dbReference type="EMBL" id="KDR07577.1"/>
    </source>
</evidence>
<dbReference type="PANTHER" id="PTHR46344">
    <property type="entry name" value="OS02G0202900 PROTEIN"/>
    <property type="match status" value="1"/>
</dbReference>
<dbReference type="Proteomes" id="UP000027135">
    <property type="component" value="Unassembled WGS sequence"/>
</dbReference>
<dbReference type="eggNOG" id="KOG4441">
    <property type="taxonomic scope" value="Eukaryota"/>
</dbReference>
<evidence type="ECO:0000313" key="4">
    <source>
        <dbReference type="Proteomes" id="UP000027135"/>
    </source>
</evidence>
<dbReference type="STRING" id="136037.A0A067QRB1"/>
<dbReference type="InterPro" id="IPR006652">
    <property type="entry name" value="Kelch_1"/>
</dbReference>
<protein>
    <submittedName>
        <fullName evidence="3">Kelch-like protein 10</fullName>
    </submittedName>
</protein>
<dbReference type="OMA" id="STREQTW"/>
<gene>
    <name evidence="3" type="ORF">L798_02957</name>
</gene>
<proteinExistence type="predicted"/>
<dbReference type="Gene3D" id="2.120.10.80">
    <property type="entry name" value="Kelch-type beta propeller"/>
    <property type="match status" value="1"/>
</dbReference>
<evidence type="ECO:0000256" key="2">
    <source>
        <dbReference type="ARBA" id="ARBA00022737"/>
    </source>
</evidence>
<keyword evidence="4" id="KW-1185">Reference proteome</keyword>
<dbReference type="AlphaFoldDB" id="A0A067QRB1"/>
<dbReference type="SUPFAM" id="SSF117281">
    <property type="entry name" value="Kelch motif"/>
    <property type="match status" value="1"/>
</dbReference>
<reference evidence="3 4" key="1">
    <citation type="journal article" date="2014" name="Nat. Commun.">
        <title>Molecular traces of alternative social organization in a termite genome.</title>
        <authorList>
            <person name="Terrapon N."/>
            <person name="Li C."/>
            <person name="Robertson H.M."/>
            <person name="Ji L."/>
            <person name="Meng X."/>
            <person name="Booth W."/>
            <person name="Chen Z."/>
            <person name="Childers C.P."/>
            <person name="Glastad K.M."/>
            <person name="Gokhale K."/>
            <person name="Gowin J."/>
            <person name="Gronenberg W."/>
            <person name="Hermansen R.A."/>
            <person name="Hu H."/>
            <person name="Hunt B.G."/>
            <person name="Huylmans A.K."/>
            <person name="Khalil S.M."/>
            <person name="Mitchell R.D."/>
            <person name="Munoz-Torres M.C."/>
            <person name="Mustard J.A."/>
            <person name="Pan H."/>
            <person name="Reese J.T."/>
            <person name="Scharf M.E."/>
            <person name="Sun F."/>
            <person name="Vogel H."/>
            <person name="Xiao J."/>
            <person name="Yang W."/>
            <person name="Yang Z."/>
            <person name="Yang Z."/>
            <person name="Zhou J."/>
            <person name="Zhu J."/>
            <person name="Brent C.S."/>
            <person name="Elsik C.G."/>
            <person name="Goodisman M.A."/>
            <person name="Liberles D.A."/>
            <person name="Roe R.M."/>
            <person name="Vargo E.L."/>
            <person name="Vilcinskas A."/>
            <person name="Wang J."/>
            <person name="Bornberg-Bauer E."/>
            <person name="Korb J."/>
            <person name="Zhang G."/>
            <person name="Liebig J."/>
        </authorList>
    </citation>
    <scope>NUCLEOTIDE SEQUENCE [LARGE SCALE GENOMIC DNA]</scope>
    <source>
        <tissue evidence="3">Whole organism</tissue>
    </source>
</reference>
<dbReference type="InterPro" id="IPR015915">
    <property type="entry name" value="Kelch-typ_b-propeller"/>
</dbReference>
<keyword evidence="2" id="KW-0677">Repeat</keyword>
<dbReference type="InParanoid" id="A0A067QRB1"/>
<dbReference type="EMBL" id="KK853446">
    <property type="protein sequence ID" value="KDR07577.1"/>
    <property type="molecule type" value="Genomic_DNA"/>
</dbReference>
<organism evidence="3 4">
    <name type="scientific">Zootermopsis nevadensis</name>
    <name type="common">Dampwood termite</name>
    <dbReference type="NCBI Taxonomy" id="136037"/>
    <lineage>
        <taxon>Eukaryota</taxon>
        <taxon>Metazoa</taxon>
        <taxon>Ecdysozoa</taxon>
        <taxon>Arthropoda</taxon>
        <taxon>Hexapoda</taxon>
        <taxon>Insecta</taxon>
        <taxon>Pterygota</taxon>
        <taxon>Neoptera</taxon>
        <taxon>Polyneoptera</taxon>
        <taxon>Dictyoptera</taxon>
        <taxon>Blattodea</taxon>
        <taxon>Blattoidea</taxon>
        <taxon>Termitoidae</taxon>
        <taxon>Termopsidae</taxon>
        <taxon>Zootermopsis</taxon>
    </lineage>
</organism>
<name>A0A067QRB1_ZOONE</name>
<dbReference type="Pfam" id="PF01344">
    <property type="entry name" value="Kelch_1"/>
    <property type="match status" value="2"/>
</dbReference>
<dbReference type="PANTHER" id="PTHR46344:SF19">
    <property type="entry name" value="F-BOX DOMAIN-CONTAINING PROTEIN"/>
    <property type="match status" value="1"/>
</dbReference>
<dbReference type="SMART" id="SM00612">
    <property type="entry name" value="Kelch"/>
    <property type="match status" value="2"/>
</dbReference>